<feature type="transmembrane region" description="Helical" evidence="1">
    <location>
        <begin position="692"/>
        <end position="709"/>
    </location>
</feature>
<keyword evidence="1" id="KW-0472">Membrane</keyword>
<comment type="caution">
    <text evidence="2">The sequence shown here is derived from an EMBL/GenBank/DDBJ whole genome shotgun (WGS) entry which is preliminary data.</text>
</comment>
<proteinExistence type="predicted"/>
<dbReference type="AlphaFoldDB" id="A0ABD6BPP5"/>
<keyword evidence="3" id="KW-1185">Reference proteome</keyword>
<gene>
    <name evidence="2" type="ORF">ACFSAU_05995</name>
</gene>
<feature type="transmembrane region" description="Helical" evidence="1">
    <location>
        <begin position="715"/>
        <end position="736"/>
    </location>
</feature>
<sequence length="774" mass="83241">MPDRCGYDLNLRAAEERCARWLATEYDYIHDDSPVEEVQAFSDLPRDDDGRWQCPRVPREGGRCVLHDQDASDADVRAAVLATLRGEYSAEEFGVDAPDGDYRTLASRMLGVELDTLDLHGCRHAAPDVPALDLRCADIDTLRLGDATIDAPIRLDGATLGSLSGIGADIGGSLGARFVTVEGDLTLDRATVDGRVDCRFSRIGGDASVAHTTAGSRFDFGFSHVDGVVDAAGGDCGGRFTLKEAVVDAVSAAGVAVSGADPESDIPGLQFRGLTTRRSVDLTGADCVGQLIGYRMAIGGDFDASGATITQGVSLATRTGTRLGEATIDGTLSFSEARIDDETKLRGRDRRDATLAVGGRLDLSEGTFEQLQALPNMTHDRLSVVDCRGATIHEGVLAGHDSGETVLYDLEEAELGDVQIRPGGASAPAMLWLDRTAFAGFTFVDEARRGFERADWTLIDESPERRETVAFARAFGDATEYARDFAALCVARPRLREWLAETDPPYDAESLASAVFDGAGERAFERVAKNGPENPEQLGVAPFRRERYRVGVATLLARAVRSDDEDDRRLAATVADGAGDALAALDGRVDGDTDPESVDTATLRDALADALADPDAASRSLEQQELTYIEARKGADDVGDSSTAGNLFVNERRIRREIHRREGDWVDFYANRTFDWVAGYGERPRRALRSSLLLVGGFAAVYWVLWYLLPGFSSPTYGGVDGALLLSSASFTAFVLGGTTVEAVPIRLLANVEALLGAFMIALFVFTLTRSLHR</sequence>
<dbReference type="RefSeq" id="WP_379821534.1">
    <property type="nucleotide sequence ID" value="NZ_JBHUCZ010000002.1"/>
</dbReference>
<organism evidence="2 3">
    <name type="scientific">Halolamina litorea</name>
    <dbReference type="NCBI Taxonomy" id="1515593"/>
    <lineage>
        <taxon>Archaea</taxon>
        <taxon>Methanobacteriati</taxon>
        <taxon>Methanobacteriota</taxon>
        <taxon>Stenosarchaea group</taxon>
        <taxon>Halobacteria</taxon>
        <taxon>Halobacteriales</taxon>
        <taxon>Haloferacaceae</taxon>
    </lineage>
</organism>
<evidence type="ECO:0008006" key="4">
    <source>
        <dbReference type="Google" id="ProtNLM"/>
    </source>
</evidence>
<name>A0ABD6BPP5_9EURY</name>
<accession>A0ABD6BPP5</accession>
<dbReference type="Proteomes" id="UP001597139">
    <property type="component" value="Unassembled WGS sequence"/>
</dbReference>
<reference evidence="2 3" key="1">
    <citation type="journal article" date="2019" name="Int. J. Syst. Evol. Microbiol.">
        <title>The Global Catalogue of Microorganisms (GCM) 10K type strain sequencing project: providing services to taxonomists for standard genome sequencing and annotation.</title>
        <authorList>
            <consortium name="The Broad Institute Genomics Platform"/>
            <consortium name="The Broad Institute Genome Sequencing Center for Infectious Disease"/>
            <person name="Wu L."/>
            <person name="Ma J."/>
        </authorList>
    </citation>
    <scope>NUCLEOTIDE SEQUENCE [LARGE SCALE GENOMIC DNA]</scope>
    <source>
        <strain evidence="2 3">CGMCC 1.12859</strain>
    </source>
</reference>
<dbReference type="EMBL" id="JBHUCZ010000002">
    <property type="protein sequence ID" value="MFD1567036.1"/>
    <property type="molecule type" value="Genomic_DNA"/>
</dbReference>
<evidence type="ECO:0000256" key="1">
    <source>
        <dbReference type="SAM" id="Phobius"/>
    </source>
</evidence>
<keyword evidence="1" id="KW-0812">Transmembrane</keyword>
<keyword evidence="1" id="KW-1133">Transmembrane helix</keyword>
<evidence type="ECO:0000313" key="3">
    <source>
        <dbReference type="Proteomes" id="UP001597139"/>
    </source>
</evidence>
<evidence type="ECO:0000313" key="2">
    <source>
        <dbReference type="EMBL" id="MFD1567036.1"/>
    </source>
</evidence>
<feature type="transmembrane region" description="Helical" evidence="1">
    <location>
        <begin position="748"/>
        <end position="768"/>
    </location>
</feature>
<protein>
    <recommendedName>
        <fullName evidence="4">Pentapeptide repeat-containing protein</fullName>
    </recommendedName>
</protein>